<reference evidence="3" key="1">
    <citation type="submission" date="2023-01" db="EMBL/GenBank/DDBJ databases">
        <authorList>
            <person name="Van Ghelder C."/>
            <person name="Rancurel C."/>
        </authorList>
    </citation>
    <scope>NUCLEOTIDE SEQUENCE</scope>
    <source>
        <strain evidence="3">CNCM I-4278</strain>
    </source>
</reference>
<organism evidence="3 4">
    <name type="scientific">Periconia digitata</name>
    <dbReference type="NCBI Taxonomy" id="1303443"/>
    <lineage>
        <taxon>Eukaryota</taxon>
        <taxon>Fungi</taxon>
        <taxon>Dikarya</taxon>
        <taxon>Ascomycota</taxon>
        <taxon>Pezizomycotina</taxon>
        <taxon>Dothideomycetes</taxon>
        <taxon>Pleosporomycetidae</taxon>
        <taxon>Pleosporales</taxon>
        <taxon>Massarineae</taxon>
        <taxon>Periconiaceae</taxon>
        <taxon>Periconia</taxon>
    </lineage>
</organism>
<name>A0A9W4UN22_9PLEO</name>
<sequence>MFFNVKAILASAILISGFASGRVLVAREGFDPKTADGGRCDRPYMKRTTLVGGPTGTSFCTQKSDFGAFVKGLDVWGNGEGLKGLRFYFTDGKISPMLGGSIGDKQEWRWEPENGDLINRITLWGHGLGRHLGRIEMSIEGKQTFKAGKEPGKIKSYETTDTGSGIMVGGMGLFEEGKWINQLAFAMLKSPIKTMELKDVKYEQTVEELQKQRKGITDRILLDKHFENNHKDVTVTYNFESRWSLMDKHMWSTTQTHTLGAKHSWEASGQVLGMGVKETTELNYEYQNAQMEGDEKSQDIITVDGGKFDLKPGEEMYCRAIVQRGEFKGAFTTTVVLHLEDQSTWQFDSKGDSDVIKYSDAKTECQSDPFTVSNNLDRVPGGEANKEYEAQDPSV</sequence>
<accession>A0A9W4UN22</accession>
<feature type="region of interest" description="Disordered" evidence="1">
    <location>
        <begin position="367"/>
        <end position="395"/>
    </location>
</feature>
<gene>
    <name evidence="3" type="ORF">PDIGIT_LOCUS11144</name>
</gene>
<evidence type="ECO:0008006" key="5">
    <source>
        <dbReference type="Google" id="ProtNLM"/>
    </source>
</evidence>
<evidence type="ECO:0000313" key="4">
    <source>
        <dbReference type="Proteomes" id="UP001152607"/>
    </source>
</evidence>
<evidence type="ECO:0000256" key="1">
    <source>
        <dbReference type="SAM" id="MobiDB-lite"/>
    </source>
</evidence>
<dbReference type="Proteomes" id="UP001152607">
    <property type="component" value="Unassembled WGS sequence"/>
</dbReference>
<feature type="chain" id="PRO_5040818554" description="Jacalin-type lectin domain-containing protein" evidence="2">
    <location>
        <begin position="22"/>
        <end position="395"/>
    </location>
</feature>
<dbReference type="Gene3D" id="2.170.15.10">
    <property type="entry name" value="Proaerolysin, chain A, domain 3"/>
    <property type="match status" value="1"/>
</dbReference>
<keyword evidence="2" id="KW-0732">Signal</keyword>
<dbReference type="AlphaFoldDB" id="A0A9W4UN22"/>
<evidence type="ECO:0000256" key="2">
    <source>
        <dbReference type="SAM" id="SignalP"/>
    </source>
</evidence>
<evidence type="ECO:0000313" key="3">
    <source>
        <dbReference type="EMBL" id="CAI6338022.1"/>
    </source>
</evidence>
<proteinExistence type="predicted"/>
<protein>
    <recommendedName>
        <fullName evidence="5">Jacalin-type lectin domain-containing protein</fullName>
    </recommendedName>
</protein>
<dbReference type="EMBL" id="CAOQHR010000008">
    <property type="protein sequence ID" value="CAI6338022.1"/>
    <property type="molecule type" value="Genomic_DNA"/>
</dbReference>
<dbReference type="OrthoDB" id="3758675at2759"/>
<keyword evidence="4" id="KW-1185">Reference proteome</keyword>
<comment type="caution">
    <text evidence="3">The sequence shown here is derived from an EMBL/GenBank/DDBJ whole genome shotgun (WGS) entry which is preliminary data.</text>
</comment>
<feature type="signal peptide" evidence="2">
    <location>
        <begin position="1"/>
        <end position="21"/>
    </location>
</feature>
<feature type="compositionally biased region" description="Polar residues" evidence="1">
    <location>
        <begin position="367"/>
        <end position="376"/>
    </location>
</feature>